<gene>
    <name evidence="1" type="ORF">HZH66_009087</name>
</gene>
<proteinExistence type="predicted"/>
<evidence type="ECO:0000313" key="1">
    <source>
        <dbReference type="EMBL" id="KAF7393254.1"/>
    </source>
</evidence>
<dbReference type="EMBL" id="JACSEA010000009">
    <property type="protein sequence ID" value="KAF7393254.1"/>
    <property type="molecule type" value="Genomic_DNA"/>
</dbReference>
<accession>A0A834JUK6</accession>
<name>A0A834JUK6_VESVU</name>
<reference evidence="1" key="1">
    <citation type="journal article" date="2020" name="G3 (Bethesda)">
        <title>High-Quality Assemblies for Three Invasive Social Wasps from the &lt;i&gt;Vespula&lt;/i&gt; Genus.</title>
        <authorList>
            <person name="Harrop T.W.R."/>
            <person name="Guhlin J."/>
            <person name="McLaughlin G.M."/>
            <person name="Permina E."/>
            <person name="Stockwell P."/>
            <person name="Gilligan J."/>
            <person name="Le Lec M.F."/>
            <person name="Gruber M.A.M."/>
            <person name="Quinn O."/>
            <person name="Lovegrove M."/>
            <person name="Duncan E.J."/>
            <person name="Remnant E.J."/>
            <person name="Van Eeckhoven J."/>
            <person name="Graham B."/>
            <person name="Knapp R.A."/>
            <person name="Langford K.W."/>
            <person name="Kronenberg Z."/>
            <person name="Press M.O."/>
            <person name="Eacker S.M."/>
            <person name="Wilson-Rankin E.E."/>
            <person name="Purcell J."/>
            <person name="Lester P.J."/>
            <person name="Dearden P.K."/>
        </authorList>
    </citation>
    <scope>NUCLEOTIDE SEQUENCE</scope>
    <source>
        <strain evidence="1">Marl-1</strain>
    </source>
</reference>
<sequence>MRIVERRRTFEQTRLWDTPRRLSTNVPLNNWVLAKETGAPCKDSQLADPDERISNDRVREMFGNSFAKRIRKTLTPVVLETPREFLLTFPAKALQVQPVEGSTPKLMSKMCCDDLGLPGSDVKNFPVIAPKRGSNMVPFGSPS</sequence>
<protein>
    <submittedName>
        <fullName evidence="1">Uncharacterized protein</fullName>
    </submittedName>
</protein>
<dbReference type="Proteomes" id="UP000614350">
    <property type="component" value="Unassembled WGS sequence"/>
</dbReference>
<keyword evidence="2" id="KW-1185">Reference proteome</keyword>
<dbReference type="AlphaFoldDB" id="A0A834JUK6"/>
<organism evidence="1 2">
    <name type="scientific">Vespula vulgaris</name>
    <name type="common">Yellow jacket</name>
    <name type="synonym">Wasp</name>
    <dbReference type="NCBI Taxonomy" id="7454"/>
    <lineage>
        <taxon>Eukaryota</taxon>
        <taxon>Metazoa</taxon>
        <taxon>Ecdysozoa</taxon>
        <taxon>Arthropoda</taxon>
        <taxon>Hexapoda</taxon>
        <taxon>Insecta</taxon>
        <taxon>Pterygota</taxon>
        <taxon>Neoptera</taxon>
        <taxon>Endopterygota</taxon>
        <taxon>Hymenoptera</taxon>
        <taxon>Apocrita</taxon>
        <taxon>Aculeata</taxon>
        <taxon>Vespoidea</taxon>
        <taxon>Vespidae</taxon>
        <taxon>Vespinae</taxon>
        <taxon>Vespula</taxon>
    </lineage>
</organism>
<comment type="caution">
    <text evidence="1">The sequence shown here is derived from an EMBL/GenBank/DDBJ whole genome shotgun (WGS) entry which is preliminary data.</text>
</comment>
<evidence type="ECO:0000313" key="2">
    <source>
        <dbReference type="Proteomes" id="UP000614350"/>
    </source>
</evidence>